<organism evidence="9 10">
    <name type="scientific">Engystomops pustulosus</name>
    <name type="common">Tungara frog</name>
    <name type="synonym">Physalaemus pustulosus</name>
    <dbReference type="NCBI Taxonomy" id="76066"/>
    <lineage>
        <taxon>Eukaryota</taxon>
        <taxon>Metazoa</taxon>
        <taxon>Chordata</taxon>
        <taxon>Craniata</taxon>
        <taxon>Vertebrata</taxon>
        <taxon>Euteleostomi</taxon>
        <taxon>Amphibia</taxon>
        <taxon>Batrachia</taxon>
        <taxon>Anura</taxon>
        <taxon>Neobatrachia</taxon>
        <taxon>Hyloidea</taxon>
        <taxon>Leptodactylidae</taxon>
        <taxon>Leiuperinae</taxon>
        <taxon>Engystomops</taxon>
    </lineage>
</organism>
<comment type="subcellular location">
    <subcellularLocation>
        <location evidence="1">Cell membrane</location>
    </subcellularLocation>
</comment>
<keyword evidence="4" id="KW-0391">Immunity</keyword>
<dbReference type="InterPro" id="IPR052051">
    <property type="entry name" value="TCR_complex_component"/>
</dbReference>
<evidence type="ECO:0000256" key="2">
    <source>
        <dbReference type="ARBA" id="ARBA00022475"/>
    </source>
</evidence>
<dbReference type="EMBL" id="WNYA01000001">
    <property type="protein sequence ID" value="KAG8596311.1"/>
    <property type="molecule type" value="Genomic_DNA"/>
</dbReference>
<keyword evidence="3 8" id="KW-0732">Signal</keyword>
<protein>
    <submittedName>
        <fullName evidence="9">Uncharacterized protein</fullName>
    </submittedName>
</protein>
<name>A0AAV7DI84_ENGPU</name>
<evidence type="ECO:0000313" key="10">
    <source>
        <dbReference type="Proteomes" id="UP000824782"/>
    </source>
</evidence>
<dbReference type="InterPro" id="IPR013783">
    <property type="entry name" value="Ig-like_fold"/>
</dbReference>
<dbReference type="GO" id="GO:0002376">
    <property type="term" value="P:immune system process"/>
    <property type="evidence" value="ECO:0007669"/>
    <property type="project" value="UniProtKB-KW"/>
</dbReference>
<dbReference type="GO" id="GO:0005886">
    <property type="term" value="C:plasma membrane"/>
    <property type="evidence" value="ECO:0007669"/>
    <property type="project" value="UniProtKB-SubCell"/>
</dbReference>
<keyword evidence="2" id="KW-1003">Cell membrane</keyword>
<feature type="signal peptide" evidence="8">
    <location>
        <begin position="1"/>
        <end position="37"/>
    </location>
</feature>
<evidence type="ECO:0000256" key="8">
    <source>
        <dbReference type="SAM" id="SignalP"/>
    </source>
</evidence>
<sequence length="119" mass="14074">MFVPFTSYAHHFAKYNTYKMCWLRASFIFFLCSSCMGEITQTPEQECLVGEDCNLTCNHQFFTVNYFTYWYRIFPGHGPALLIYDHKNTDLRENKFKITFSSDRKQSILLIQNTALNIP</sequence>
<dbReference type="InterPro" id="IPR036179">
    <property type="entry name" value="Ig-like_dom_sf"/>
</dbReference>
<keyword evidence="6" id="KW-1015">Disulfide bond</keyword>
<evidence type="ECO:0000256" key="6">
    <source>
        <dbReference type="ARBA" id="ARBA00023157"/>
    </source>
</evidence>
<dbReference type="GO" id="GO:0009617">
    <property type="term" value="P:response to bacterium"/>
    <property type="evidence" value="ECO:0007669"/>
    <property type="project" value="TreeGrafter"/>
</dbReference>
<evidence type="ECO:0000313" key="9">
    <source>
        <dbReference type="EMBL" id="KAG8596311.1"/>
    </source>
</evidence>
<dbReference type="Proteomes" id="UP000824782">
    <property type="component" value="Unassembled WGS sequence"/>
</dbReference>
<reference evidence="9" key="1">
    <citation type="thesis" date="2020" institute="ProQuest LLC" country="789 East Eisenhower Parkway, Ann Arbor, MI, USA">
        <title>Comparative Genomics and Chromosome Evolution.</title>
        <authorList>
            <person name="Mudd A.B."/>
        </authorList>
    </citation>
    <scope>NUCLEOTIDE SEQUENCE</scope>
    <source>
        <strain evidence="9">237g6f4</strain>
        <tissue evidence="9">Blood</tissue>
    </source>
</reference>
<feature type="chain" id="PRO_5043339037" evidence="8">
    <location>
        <begin position="38"/>
        <end position="119"/>
    </location>
</feature>
<keyword evidence="10" id="KW-1185">Reference proteome</keyword>
<evidence type="ECO:0000256" key="7">
    <source>
        <dbReference type="ARBA" id="ARBA00023180"/>
    </source>
</evidence>
<dbReference type="Gene3D" id="2.60.40.10">
    <property type="entry name" value="Immunoglobulins"/>
    <property type="match status" value="1"/>
</dbReference>
<evidence type="ECO:0000256" key="5">
    <source>
        <dbReference type="ARBA" id="ARBA00023136"/>
    </source>
</evidence>
<evidence type="ECO:0000256" key="1">
    <source>
        <dbReference type="ARBA" id="ARBA00004236"/>
    </source>
</evidence>
<gene>
    <name evidence="9" type="ORF">GDO81_001837</name>
</gene>
<accession>A0AAV7DI84</accession>
<evidence type="ECO:0000256" key="3">
    <source>
        <dbReference type="ARBA" id="ARBA00022729"/>
    </source>
</evidence>
<evidence type="ECO:0000256" key="4">
    <source>
        <dbReference type="ARBA" id="ARBA00022859"/>
    </source>
</evidence>
<dbReference type="AlphaFoldDB" id="A0AAV7DI84"/>
<keyword evidence="7" id="KW-0325">Glycoprotein</keyword>
<proteinExistence type="predicted"/>
<dbReference type="SUPFAM" id="SSF48726">
    <property type="entry name" value="Immunoglobulin"/>
    <property type="match status" value="1"/>
</dbReference>
<comment type="caution">
    <text evidence="9">The sequence shown here is derived from an EMBL/GenBank/DDBJ whole genome shotgun (WGS) entry which is preliminary data.</text>
</comment>
<keyword evidence="5" id="KW-0472">Membrane</keyword>
<dbReference type="PANTHER" id="PTHR19433">
    <property type="entry name" value="T-CELL RECEPTOR ALPHA CHAIN V REGION-RELATED"/>
    <property type="match status" value="1"/>
</dbReference>